<feature type="compositionally biased region" description="Basic and acidic residues" evidence="1">
    <location>
        <begin position="23"/>
        <end position="36"/>
    </location>
</feature>
<proteinExistence type="predicted"/>
<sequence>MHARLSLKSQGNANEQTWRAKARAREGRGEREERFRVDEKANETRASETYLHRKCLKQHWGIYDLAAFCLSIFFFTFFSHVACELLLLSLFSPRCNRSIMFVRELILLLFLFLLFSFVNCVSLISDTFVSSFRVRSKKA</sequence>
<name>A0A8H2E6K8_ORBOL</name>
<gene>
    <name evidence="3" type="ORF">EYR41_000583</name>
</gene>
<keyword evidence="2" id="KW-0472">Membrane</keyword>
<protein>
    <recommendedName>
        <fullName evidence="5">Transmembrane protein</fullName>
    </recommendedName>
</protein>
<comment type="caution">
    <text evidence="3">The sequence shown here is derived from an EMBL/GenBank/DDBJ whole genome shotgun (WGS) entry which is preliminary data.</text>
</comment>
<dbReference type="EMBL" id="SOZJ01000001">
    <property type="protein sequence ID" value="TGJ73490.1"/>
    <property type="molecule type" value="Genomic_DNA"/>
</dbReference>
<evidence type="ECO:0000256" key="2">
    <source>
        <dbReference type="SAM" id="Phobius"/>
    </source>
</evidence>
<evidence type="ECO:0000256" key="1">
    <source>
        <dbReference type="SAM" id="MobiDB-lite"/>
    </source>
</evidence>
<evidence type="ECO:0008006" key="5">
    <source>
        <dbReference type="Google" id="ProtNLM"/>
    </source>
</evidence>
<organism evidence="3 4">
    <name type="scientific">Orbilia oligospora</name>
    <name type="common">Nematode-trapping fungus</name>
    <name type="synonym">Arthrobotrys oligospora</name>
    <dbReference type="NCBI Taxonomy" id="2813651"/>
    <lineage>
        <taxon>Eukaryota</taxon>
        <taxon>Fungi</taxon>
        <taxon>Dikarya</taxon>
        <taxon>Ascomycota</taxon>
        <taxon>Pezizomycotina</taxon>
        <taxon>Orbiliomycetes</taxon>
        <taxon>Orbiliales</taxon>
        <taxon>Orbiliaceae</taxon>
        <taxon>Orbilia</taxon>
    </lineage>
</organism>
<reference evidence="3 4" key="1">
    <citation type="submission" date="2019-03" db="EMBL/GenBank/DDBJ databases">
        <title>Nematode-trapping fungi genome.</title>
        <authorList>
            <person name="Vidal-Diez De Ulzurrun G."/>
        </authorList>
    </citation>
    <scope>NUCLEOTIDE SEQUENCE [LARGE SCALE GENOMIC DNA]</scope>
    <source>
        <strain evidence="3 4">TWF154</strain>
    </source>
</reference>
<accession>A0A8H2E6K8</accession>
<dbReference type="Proteomes" id="UP000297595">
    <property type="component" value="Unassembled WGS sequence"/>
</dbReference>
<feature type="transmembrane region" description="Helical" evidence="2">
    <location>
        <begin position="62"/>
        <end position="87"/>
    </location>
</feature>
<keyword evidence="2" id="KW-1133">Transmembrane helix</keyword>
<feature type="compositionally biased region" description="Polar residues" evidence="1">
    <location>
        <begin position="7"/>
        <end position="17"/>
    </location>
</feature>
<keyword evidence="2" id="KW-0812">Transmembrane</keyword>
<feature type="transmembrane region" description="Helical" evidence="2">
    <location>
        <begin position="107"/>
        <end position="129"/>
    </location>
</feature>
<feature type="region of interest" description="Disordered" evidence="1">
    <location>
        <begin position="1"/>
        <end position="36"/>
    </location>
</feature>
<evidence type="ECO:0000313" key="3">
    <source>
        <dbReference type="EMBL" id="TGJ73490.1"/>
    </source>
</evidence>
<dbReference type="AlphaFoldDB" id="A0A8H2E6K8"/>
<evidence type="ECO:0000313" key="4">
    <source>
        <dbReference type="Proteomes" id="UP000297595"/>
    </source>
</evidence>